<dbReference type="Gene3D" id="3.40.50.300">
    <property type="entry name" value="P-loop containing nucleotide triphosphate hydrolases"/>
    <property type="match status" value="1"/>
</dbReference>
<dbReference type="FunFam" id="3.40.50.300:FF:001255">
    <property type="entry name" value="DNA polymerase III subunit delta"/>
    <property type="match status" value="1"/>
</dbReference>
<dbReference type="EMBL" id="CP113797">
    <property type="protein sequence ID" value="WAL60806.1"/>
    <property type="molecule type" value="Genomic_DNA"/>
</dbReference>
<evidence type="ECO:0000313" key="2">
    <source>
        <dbReference type="Proteomes" id="UP001163152"/>
    </source>
</evidence>
<dbReference type="PANTHER" id="PTHR11669">
    <property type="entry name" value="REPLICATION FACTOR C / DNA POLYMERASE III GAMMA-TAU SUBUNIT"/>
    <property type="match status" value="1"/>
</dbReference>
<sequence>MSSPLEHLFEHLFNDLIGQPQAVELLTRAIAQNRIAPAYLFTGASGIGRSVAARCFAQRLLTPPSRLSTSDPPTPLCRRIQQGNHPDLLWVEPTYLHQGKRISAAEAAALGVKRRSPPEIRLEQIRDIARFLSRPPLEAPRSVVVVEQAETMAEAAANGLLKTLEEPGRATLILIAPSADALLPTLVSRCQRIPFQRLDAVAMRQVLNHTNHAEILQRSDIIALAQGSPGAAIAHWQQLQTIPSDLLSAATHQPTSLRESLDLARQITQTLDVETQLWLLDYLQHHYWHQQGRSNRLQQLETARRQLLQFVQPRLVWEVMLGKMREQG</sequence>
<dbReference type="NCBIfam" id="NF005638">
    <property type="entry name" value="PRK07399.1"/>
    <property type="match status" value="1"/>
</dbReference>
<proteinExistence type="predicted"/>
<organism evidence="1 2">
    <name type="scientific">Thermocoleostomius sinensis A174</name>
    <dbReference type="NCBI Taxonomy" id="2016057"/>
    <lineage>
        <taxon>Bacteria</taxon>
        <taxon>Bacillati</taxon>
        <taxon>Cyanobacteriota</taxon>
        <taxon>Cyanophyceae</taxon>
        <taxon>Oculatellales</taxon>
        <taxon>Oculatellaceae</taxon>
        <taxon>Thermocoleostomius</taxon>
    </lineage>
</organism>
<dbReference type="NCBIfam" id="TIGR00678">
    <property type="entry name" value="holB"/>
    <property type="match status" value="1"/>
</dbReference>
<dbReference type="GO" id="GO:0006261">
    <property type="term" value="P:DNA-templated DNA replication"/>
    <property type="evidence" value="ECO:0007669"/>
    <property type="project" value="TreeGrafter"/>
</dbReference>
<dbReference type="InterPro" id="IPR027417">
    <property type="entry name" value="P-loop_NTPase"/>
</dbReference>
<dbReference type="AlphaFoldDB" id="A0A9E8ZLQ7"/>
<dbReference type="PANTHER" id="PTHR11669:SF8">
    <property type="entry name" value="DNA POLYMERASE III SUBUNIT DELTA"/>
    <property type="match status" value="1"/>
</dbReference>
<dbReference type="RefSeq" id="WP_268610763.1">
    <property type="nucleotide sequence ID" value="NZ_CP113797.1"/>
</dbReference>
<dbReference type="InterPro" id="IPR004622">
    <property type="entry name" value="DNA_pol_HolB"/>
</dbReference>
<dbReference type="Pfam" id="PF13177">
    <property type="entry name" value="DNA_pol3_delta2"/>
    <property type="match status" value="1"/>
</dbReference>
<dbReference type="KEGG" id="tsin:OXH18_02080"/>
<dbReference type="GO" id="GO:0003887">
    <property type="term" value="F:DNA-directed DNA polymerase activity"/>
    <property type="evidence" value="ECO:0007669"/>
    <property type="project" value="UniProtKB-EC"/>
</dbReference>
<dbReference type="InterPro" id="IPR050238">
    <property type="entry name" value="DNA_Rep/Repair_Clamp_Loader"/>
</dbReference>
<keyword evidence="1" id="KW-0548">Nucleotidyltransferase</keyword>
<keyword evidence="1" id="KW-0808">Transferase</keyword>
<reference evidence="1" key="1">
    <citation type="submission" date="2022-12" db="EMBL/GenBank/DDBJ databases">
        <title>Polyphasic identification of a Novel Hot-Spring Cyanobacterium Ocullathermofonsia sinensis gen nov. sp. nov. and Genomic Insights on its Adaptations to the Thermal Habitat.</title>
        <authorList>
            <person name="Daroch M."/>
            <person name="Tang J."/>
            <person name="Jiang Y."/>
        </authorList>
    </citation>
    <scope>NUCLEOTIDE SEQUENCE</scope>
    <source>
        <strain evidence="1">PKUAC-SCTA174</strain>
    </source>
</reference>
<evidence type="ECO:0000313" key="1">
    <source>
        <dbReference type="EMBL" id="WAL60806.1"/>
    </source>
</evidence>
<accession>A0A9E8ZLQ7</accession>
<name>A0A9E8ZLQ7_9CYAN</name>
<gene>
    <name evidence="1" type="primary">holB</name>
    <name evidence="1" type="ORF">OXH18_02080</name>
</gene>
<dbReference type="GO" id="GO:0008408">
    <property type="term" value="F:3'-5' exonuclease activity"/>
    <property type="evidence" value="ECO:0007669"/>
    <property type="project" value="InterPro"/>
</dbReference>
<dbReference type="SUPFAM" id="SSF52540">
    <property type="entry name" value="P-loop containing nucleoside triphosphate hydrolases"/>
    <property type="match status" value="1"/>
</dbReference>
<dbReference type="Proteomes" id="UP001163152">
    <property type="component" value="Chromosome"/>
</dbReference>
<keyword evidence="2" id="KW-1185">Reference proteome</keyword>
<dbReference type="EC" id="2.7.7.7" evidence="1"/>
<protein>
    <submittedName>
        <fullName evidence="1">DNA polymerase III subunit delta</fullName>
        <ecNumber evidence="1">2.7.7.7</ecNumber>
    </submittedName>
</protein>